<evidence type="ECO:0000256" key="6">
    <source>
        <dbReference type="ARBA" id="ARBA00023049"/>
    </source>
</evidence>
<reference evidence="8" key="3">
    <citation type="submission" date="2023-05" db="EMBL/GenBank/DDBJ databases">
        <authorList>
            <person name="Smith C.H."/>
        </authorList>
    </citation>
    <scope>NUCLEOTIDE SEQUENCE</scope>
    <source>
        <strain evidence="8">CHS0354</strain>
        <tissue evidence="8">Mantle</tissue>
    </source>
</reference>
<evidence type="ECO:0000313" key="9">
    <source>
        <dbReference type="Proteomes" id="UP001195483"/>
    </source>
</evidence>
<protein>
    <recommendedName>
        <fullName evidence="7">Peptidase M16 N-terminal domain-containing protein</fullName>
    </recommendedName>
</protein>
<keyword evidence="5" id="KW-0862">Zinc</keyword>
<dbReference type="SUPFAM" id="SSF63411">
    <property type="entry name" value="LuxS/MPP-like metallohydrolase"/>
    <property type="match status" value="1"/>
</dbReference>
<sequence>MSCCRVLVNQTKRIVNSLISMSSRQMSMTRGLGAYPAVVKSLNDKREYRLITLDNGLRALLVSDLRGTSDEDLAIIQDCSVESESDDVDSDWSEESDHSGKWNCEALLSNQQSIEDDEFGIHHHDLESAREGENKSAAALCVSVGSFSDPDDIPGFANFLEHMVFMGNEKYPLENGFDYYINKYGGSTNATTDCERTVFNFDMDRKHFRKSLDIFANMFVSPLFLNDRVDREIQAVDSGQ</sequence>
<keyword evidence="6" id="KW-0482">Metalloprotease</keyword>
<dbReference type="PANTHER" id="PTHR43690">
    <property type="entry name" value="NARDILYSIN"/>
    <property type="match status" value="1"/>
</dbReference>
<keyword evidence="3" id="KW-0479">Metal-binding</keyword>
<dbReference type="Proteomes" id="UP001195483">
    <property type="component" value="Unassembled WGS sequence"/>
</dbReference>
<dbReference type="GO" id="GO:0006508">
    <property type="term" value="P:proteolysis"/>
    <property type="evidence" value="ECO:0007669"/>
    <property type="project" value="UniProtKB-KW"/>
</dbReference>
<comment type="similarity">
    <text evidence="1">Belongs to the peptidase M16 family.</text>
</comment>
<dbReference type="InterPro" id="IPR050626">
    <property type="entry name" value="Peptidase_M16"/>
</dbReference>
<dbReference type="InterPro" id="IPR011249">
    <property type="entry name" value="Metalloenz_LuxS/M16"/>
</dbReference>
<comment type="caution">
    <text evidence="8">The sequence shown here is derived from an EMBL/GenBank/DDBJ whole genome shotgun (WGS) entry which is preliminary data.</text>
</comment>
<dbReference type="InterPro" id="IPR011765">
    <property type="entry name" value="Pept_M16_N"/>
</dbReference>
<keyword evidence="4" id="KW-0378">Hydrolase</keyword>
<gene>
    <name evidence="8" type="ORF">CHS0354_035699</name>
</gene>
<evidence type="ECO:0000256" key="4">
    <source>
        <dbReference type="ARBA" id="ARBA00022801"/>
    </source>
</evidence>
<dbReference type="GO" id="GO:0008237">
    <property type="term" value="F:metallopeptidase activity"/>
    <property type="evidence" value="ECO:0007669"/>
    <property type="project" value="UniProtKB-KW"/>
</dbReference>
<keyword evidence="2" id="KW-0645">Protease</keyword>
<dbReference type="Pfam" id="PF00675">
    <property type="entry name" value="Peptidase_M16"/>
    <property type="match status" value="1"/>
</dbReference>
<dbReference type="EMBL" id="JAEAOA010002083">
    <property type="protein sequence ID" value="KAK3607361.1"/>
    <property type="molecule type" value="Genomic_DNA"/>
</dbReference>
<proteinExistence type="inferred from homology"/>
<evidence type="ECO:0000256" key="2">
    <source>
        <dbReference type="ARBA" id="ARBA00022670"/>
    </source>
</evidence>
<dbReference type="PANTHER" id="PTHR43690:SF18">
    <property type="entry name" value="INSULIN-DEGRADING ENZYME-RELATED"/>
    <property type="match status" value="1"/>
</dbReference>
<dbReference type="AlphaFoldDB" id="A0AAE0TBU8"/>
<name>A0AAE0TBU8_9BIVA</name>
<reference evidence="8" key="1">
    <citation type="journal article" date="2021" name="Genome Biol. Evol.">
        <title>A High-Quality Reference Genome for a Parasitic Bivalve with Doubly Uniparental Inheritance (Bivalvia: Unionida).</title>
        <authorList>
            <person name="Smith C.H."/>
        </authorList>
    </citation>
    <scope>NUCLEOTIDE SEQUENCE</scope>
    <source>
        <strain evidence="8">CHS0354</strain>
    </source>
</reference>
<keyword evidence="9" id="KW-1185">Reference proteome</keyword>
<evidence type="ECO:0000313" key="8">
    <source>
        <dbReference type="EMBL" id="KAK3607361.1"/>
    </source>
</evidence>
<evidence type="ECO:0000256" key="3">
    <source>
        <dbReference type="ARBA" id="ARBA00022723"/>
    </source>
</evidence>
<accession>A0AAE0TBU8</accession>
<evidence type="ECO:0000256" key="5">
    <source>
        <dbReference type="ARBA" id="ARBA00022833"/>
    </source>
</evidence>
<evidence type="ECO:0000256" key="1">
    <source>
        <dbReference type="ARBA" id="ARBA00007261"/>
    </source>
</evidence>
<reference evidence="8" key="2">
    <citation type="journal article" date="2021" name="Genome Biol. Evol.">
        <title>Developing a high-quality reference genome for a parasitic bivalve with doubly uniparental inheritance (Bivalvia: Unionida).</title>
        <authorList>
            <person name="Smith C.H."/>
        </authorList>
    </citation>
    <scope>NUCLEOTIDE SEQUENCE</scope>
    <source>
        <strain evidence="8">CHS0354</strain>
        <tissue evidence="8">Mantle</tissue>
    </source>
</reference>
<organism evidence="8 9">
    <name type="scientific">Potamilus streckersoni</name>
    <dbReference type="NCBI Taxonomy" id="2493646"/>
    <lineage>
        <taxon>Eukaryota</taxon>
        <taxon>Metazoa</taxon>
        <taxon>Spiralia</taxon>
        <taxon>Lophotrochozoa</taxon>
        <taxon>Mollusca</taxon>
        <taxon>Bivalvia</taxon>
        <taxon>Autobranchia</taxon>
        <taxon>Heteroconchia</taxon>
        <taxon>Palaeoheterodonta</taxon>
        <taxon>Unionida</taxon>
        <taxon>Unionoidea</taxon>
        <taxon>Unionidae</taxon>
        <taxon>Ambleminae</taxon>
        <taxon>Lampsilini</taxon>
        <taxon>Potamilus</taxon>
    </lineage>
</organism>
<dbReference type="Gene3D" id="3.30.830.10">
    <property type="entry name" value="Metalloenzyme, LuxS/M16 peptidase-like"/>
    <property type="match status" value="1"/>
</dbReference>
<evidence type="ECO:0000259" key="7">
    <source>
        <dbReference type="Pfam" id="PF00675"/>
    </source>
</evidence>
<feature type="domain" description="Peptidase M16 N-terminal" evidence="7">
    <location>
        <begin position="132"/>
        <end position="238"/>
    </location>
</feature>
<dbReference type="GO" id="GO:0046872">
    <property type="term" value="F:metal ion binding"/>
    <property type="evidence" value="ECO:0007669"/>
    <property type="project" value="UniProtKB-KW"/>
</dbReference>